<sequence length="98" mass="11083">MKTTPKAYLQITLDVDVVNRPNAAKVYTTYKKPFLKDIPGAISKELLIRDEDVQVLHGFNSVEEAQAYLRSELFNNDVVVGLKDLLKSDPEVRIYSAN</sequence>
<organism evidence="1 2">
    <name type="scientific">Ectobacillus funiculus</name>
    <dbReference type="NCBI Taxonomy" id="137993"/>
    <lineage>
        <taxon>Bacteria</taxon>
        <taxon>Bacillati</taxon>
        <taxon>Bacillota</taxon>
        <taxon>Bacilli</taxon>
        <taxon>Bacillales</taxon>
        <taxon>Bacillaceae</taxon>
        <taxon>Ectobacillus</taxon>
    </lineage>
</organism>
<protein>
    <submittedName>
        <fullName evidence="1">Uncharacterized protein</fullName>
    </submittedName>
</protein>
<comment type="caution">
    <text evidence="1">The sequence shown here is derived from an EMBL/GenBank/DDBJ whole genome shotgun (WGS) entry which is preliminary data.</text>
</comment>
<dbReference type="EMBL" id="JBHMAF010000037">
    <property type="protein sequence ID" value="MFB9758619.1"/>
    <property type="molecule type" value="Genomic_DNA"/>
</dbReference>
<proteinExistence type="predicted"/>
<accession>A0ABV5WDE8</accession>
<keyword evidence="2" id="KW-1185">Reference proteome</keyword>
<dbReference type="RefSeq" id="WP_379948908.1">
    <property type="nucleotide sequence ID" value="NZ_JBHMAF010000037.1"/>
</dbReference>
<evidence type="ECO:0000313" key="1">
    <source>
        <dbReference type="EMBL" id="MFB9758619.1"/>
    </source>
</evidence>
<evidence type="ECO:0000313" key="2">
    <source>
        <dbReference type="Proteomes" id="UP001589609"/>
    </source>
</evidence>
<name>A0ABV5WDE8_9BACI</name>
<reference evidence="1 2" key="1">
    <citation type="submission" date="2024-09" db="EMBL/GenBank/DDBJ databases">
        <authorList>
            <person name="Sun Q."/>
            <person name="Mori K."/>
        </authorList>
    </citation>
    <scope>NUCLEOTIDE SEQUENCE [LARGE SCALE GENOMIC DNA]</scope>
    <source>
        <strain evidence="1 2">JCM 11201</strain>
    </source>
</reference>
<gene>
    <name evidence="1" type="ORF">ACFFMS_08830</name>
</gene>
<dbReference type="Proteomes" id="UP001589609">
    <property type="component" value="Unassembled WGS sequence"/>
</dbReference>